<feature type="transmembrane region" description="Helical" evidence="5">
    <location>
        <begin position="222"/>
        <end position="242"/>
    </location>
</feature>
<dbReference type="InterPro" id="IPR011701">
    <property type="entry name" value="MFS"/>
</dbReference>
<evidence type="ECO:0000313" key="8">
    <source>
        <dbReference type="Proteomes" id="UP000199518"/>
    </source>
</evidence>
<evidence type="ECO:0000256" key="4">
    <source>
        <dbReference type="SAM" id="MobiDB-lite"/>
    </source>
</evidence>
<keyword evidence="3 5" id="KW-0472">Membrane</keyword>
<evidence type="ECO:0000256" key="5">
    <source>
        <dbReference type="SAM" id="Phobius"/>
    </source>
</evidence>
<evidence type="ECO:0000313" key="7">
    <source>
        <dbReference type="EMBL" id="SFI96168.1"/>
    </source>
</evidence>
<evidence type="ECO:0000256" key="1">
    <source>
        <dbReference type="ARBA" id="ARBA00022692"/>
    </source>
</evidence>
<feature type="transmembrane region" description="Helical" evidence="5">
    <location>
        <begin position="377"/>
        <end position="397"/>
    </location>
</feature>
<name>A0A1I3MGQ9_9PLAN</name>
<feature type="transmembrane region" description="Helical" evidence="5">
    <location>
        <begin position="53"/>
        <end position="72"/>
    </location>
</feature>
<dbReference type="RefSeq" id="WP_092052744.1">
    <property type="nucleotide sequence ID" value="NZ_FOQD01000014.1"/>
</dbReference>
<feature type="transmembrane region" description="Helical" evidence="5">
    <location>
        <begin position="254"/>
        <end position="276"/>
    </location>
</feature>
<evidence type="ECO:0000256" key="3">
    <source>
        <dbReference type="ARBA" id="ARBA00023136"/>
    </source>
</evidence>
<feature type="compositionally biased region" description="Polar residues" evidence="4">
    <location>
        <begin position="404"/>
        <end position="414"/>
    </location>
</feature>
<evidence type="ECO:0000259" key="6">
    <source>
        <dbReference type="PROSITE" id="PS50850"/>
    </source>
</evidence>
<keyword evidence="8" id="KW-1185">Reference proteome</keyword>
<organism evidence="7 8">
    <name type="scientific">Planctomicrobium piriforme</name>
    <dbReference type="NCBI Taxonomy" id="1576369"/>
    <lineage>
        <taxon>Bacteria</taxon>
        <taxon>Pseudomonadati</taxon>
        <taxon>Planctomycetota</taxon>
        <taxon>Planctomycetia</taxon>
        <taxon>Planctomycetales</taxon>
        <taxon>Planctomycetaceae</taxon>
        <taxon>Planctomicrobium</taxon>
    </lineage>
</organism>
<dbReference type="OrthoDB" id="9812574at2"/>
<feature type="transmembrane region" description="Helical" evidence="5">
    <location>
        <begin position="311"/>
        <end position="334"/>
    </location>
</feature>
<evidence type="ECO:0000256" key="2">
    <source>
        <dbReference type="ARBA" id="ARBA00022989"/>
    </source>
</evidence>
<sequence length="426" mass="44659">MSSLTSPDSKSTSQRALDGTAFFLADVADGLGPFLAIYLVSSRHWTSGEAGQAMAMMLLASVVAQPFMGAWIDRTHHKRLAVSVAAIIVAISSVVMYLVPSRPLILGTQILTGVVTTVFPPALAAISLGLVGRRRLPARAGRNEACFHAGNVTAAGMAAITGWFWGSGGVFFSMATMAVLSATAVLFIREKDIDHDLARGADAADGSHHVSPLSDLFRDPRILWFALAVVLFHFANAAMLPLLGQKVSAERPEIASSMMGICIVVAQLTMVPVTILASRKAQTGRKRVMLLAFAVLPIRGLLYTVTTNPAFLIANQILDGVGAGIFGVVALLMMADLTKGTGRFNFAQGIVATGIGLGAALSNYLTGLMVDAAGFDAGFYGLSVVAVIACVVFACGVRETLQPDSESNKISAPSNPEPRVTQPVTV</sequence>
<dbReference type="GO" id="GO:0022857">
    <property type="term" value="F:transmembrane transporter activity"/>
    <property type="evidence" value="ECO:0007669"/>
    <property type="project" value="InterPro"/>
</dbReference>
<feature type="region of interest" description="Disordered" evidence="4">
    <location>
        <begin position="404"/>
        <end position="426"/>
    </location>
</feature>
<dbReference type="InterPro" id="IPR036259">
    <property type="entry name" value="MFS_trans_sf"/>
</dbReference>
<feature type="transmembrane region" description="Helical" evidence="5">
    <location>
        <begin position="145"/>
        <end position="165"/>
    </location>
</feature>
<dbReference type="Gene3D" id="1.20.1250.20">
    <property type="entry name" value="MFS general substrate transporter like domains"/>
    <property type="match status" value="2"/>
</dbReference>
<feature type="transmembrane region" description="Helical" evidence="5">
    <location>
        <begin position="346"/>
        <end position="365"/>
    </location>
</feature>
<reference evidence="8" key="1">
    <citation type="submission" date="2016-10" db="EMBL/GenBank/DDBJ databases">
        <authorList>
            <person name="Varghese N."/>
            <person name="Submissions S."/>
        </authorList>
    </citation>
    <scope>NUCLEOTIDE SEQUENCE [LARGE SCALE GENOMIC DNA]</scope>
    <source>
        <strain evidence="8">DSM 26348</strain>
    </source>
</reference>
<dbReference type="Proteomes" id="UP000199518">
    <property type="component" value="Unassembled WGS sequence"/>
</dbReference>
<feature type="domain" description="Major facilitator superfamily (MFS) profile" evidence="6">
    <location>
        <begin position="170"/>
        <end position="426"/>
    </location>
</feature>
<keyword evidence="1 5" id="KW-0812">Transmembrane</keyword>
<dbReference type="CDD" id="cd06174">
    <property type="entry name" value="MFS"/>
    <property type="match status" value="1"/>
</dbReference>
<dbReference type="PROSITE" id="PS50850">
    <property type="entry name" value="MFS"/>
    <property type="match status" value="1"/>
</dbReference>
<accession>A0A1I3MGQ9</accession>
<dbReference type="STRING" id="1576369.SAMN05421753_1141"/>
<feature type="transmembrane region" description="Helical" evidence="5">
    <location>
        <begin position="171"/>
        <end position="189"/>
    </location>
</feature>
<dbReference type="SUPFAM" id="SSF103473">
    <property type="entry name" value="MFS general substrate transporter"/>
    <property type="match status" value="1"/>
</dbReference>
<dbReference type="InterPro" id="IPR020846">
    <property type="entry name" value="MFS_dom"/>
</dbReference>
<feature type="transmembrane region" description="Helical" evidence="5">
    <location>
        <begin position="110"/>
        <end position="133"/>
    </location>
</feature>
<dbReference type="Pfam" id="PF07690">
    <property type="entry name" value="MFS_1"/>
    <property type="match status" value="1"/>
</dbReference>
<keyword evidence="2 5" id="KW-1133">Transmembrane helix</keyword>
<dbReference type="EMBL" id="FOQD01000014">
    <property type="protein sequence ID" value="SFI96168.1"/>
    <property type="molecule type" value="Genomic_DNA"/>
</dbReference>
<dbReference type="PANTHER" id="PTHR23539">
    <property type="entry name" value="MFS TRANSPORTER"/>
    <property type="match status" value="1"/>
</dbReference>
<dbReference type="AlphaFoldDB" id="A0A1I3MGQ9"/>
<feature type="transmembrane region" description="Helical" evidence="5">
    <location>
        <begin position="79"/>
        <end position="98"/>
    </location>
</feature>
<feature type="transmembrane region" description="Helical" evidence="5">
    <location>
        <begin position="21"/>
        <end position="41"/>
    </location>
</feature>
<dbReference type="PANTHER" id="PTHR23539:SF1">
    <property type="entry name" value="MAJOR FACILITATOR SUPERFAMILY (MFS) PROFILE DOMAIN-CONTAINING PROTEIN"/>
    <property type="match status" value="1"/>
</dbReference>
<feature type="transmembrane region" description="Helical" evidence="5">
    <location>
        <begin position="288"/>
        <end position="305"/>
    </location>
</feature>
<gene>
    <name evidence="7" type="ORF">SAMN05421753_1141</name>
</gene>
<protein>
    <submittedName>
        <fullName evidence="7">Predicted arabinose efflux permease, MFS family</fullName>
    </submittedName>
</protein>
<proteinExistence type="predicted"/>